<dbReference type="CDD" id="cd06849">
    <property type="entry name" value="lipoyl_domain"/>
    <property type="match status" value="1"/>
</dbReference>
<name>A0AAW7DNR1_9GAMM</name>
<dbReference type="Proteomes" id="UP001173465">
    <property type="component" value="Unassembled WGS sequence"/>
</dbReference>
<dbReference type="GO" id="GO:0016407">
    <property type="term" value="F:acetyltransferase activity"/>
    <property type="evidence" value="ECO:0007669"/>
    <property type="project" value="TreeGrafter"/>
</dbReference>
<dbReference type="InterPro" id="IPR001078">
    <property type="entry name" value="2-oxoacid_DH_actylTfrase"/>
</dbReference>
<evidence type="ECO:0000259" key="9">
    <source>
        <dbReference type="PROSITE" id="PS51826"/>
    </source>
</evidence>
<comment type="subunit">
    <text evidence="3">Forms a 24-polypeptide structural core with octahedral symmetry.</text>
</comment>
<dbReference type="AlphaFoldDB" id="A0AAW7DNR1"/>
<dbReference type="PROSITE" id="PS51826">
    <property type="entry name" value="PSBD"/>
    <property type="match status" value="1"/>
</dbReference>
<dbReference type="InterPro" id="IPR036625">
    <property type="entry name" value="E3-bd_dom_sf"/>
</dbReference>
<dbReference type="SUPFAM" id="SSF52777">
    <property type="entry name" value="CoA-dependent acyltransferases"/>
    <property type="match status" value="1"/>
</dbReference>
<dbReference type="InterPro" id="IPR011053">
    <property type="entry name" value="Single_hybrid_motif"/>
</dbReference>
<proteinExistence type="inferred from homology"/>
<dbReference type="InterPro" id="IPR050743">
    <property type="entry name" value="2-oxoacid_DH_E2_comp"/>
</dbReference>
<evidence type="ECO:0000256" key="4">
    <source>
        <dbReference type="ARBA" id="ARBA00022679"/>
    </source>
</evidence>
<dbReference type="GO" id="GO:0005737">
    <property type="term" value="C:cytoplasm"/>
    <property type="evidence" value="ECO:0007669"/>
    <property type="project" value="TreeGrafter"/>
</dbReference>
<evidence type="ECO:0000256" key="7">
    <source>
        <dbReference type="RuleBase" id="RU003423"/>
    </source>
</evidence>
<dbReference type="EC" id="2.3.1.-" evidence="7"/>
<keyword evidence="4 7" id="KW-0808">Transferase</keyword>
<evidence type="ECO:0000256" key="3">
    <source>
        <dbReference type="ARBA" id="ARBA00011484"/>
    </source>
</evidence>
<dbReference type="PANTHER" id="PTHR43178:SF5">
    <property type="entry name" value="LIPOAMIDE ACYLTRANSFERASE COMPONENT OF BRANCHED-CHAIN ALPHA-KETO ACID DEHYDROGENASE COMPLEX, MITOCHONDRIAL"/>
    <property type="match status" value="1"/>
</dbReference>
<dbReference type="Gene3D" id="4.10.320.10">
    <property type="entry name" value="E3-binding domain"/>
    <property type="match status" value="1"/>
</dbReference>
<dbReference type="InterPro" id="IPR004167">
    <property type="entry name" value="PSBD"/>
</dbReference>
<keyword evidence="6 7" id="KW-0012">Acyltransferase</keyword>
<evidence type="ECO:0000313" key="11">
    <source>
        <dbReference type="Proteomes" id="UP001173465"/>
    </source>
</evidence>
<dbReference type="Pfam" id="PF00198">
    <property type="entry name" value="2-oxoacid_dh"/>
    <property type="match status" value="1"/>
</dbReference>
<comment type="caution">
    <text evidence="10">The sequence shown here is derived from an EMBL/GenBank/DDBJ whole genome shotgun (WGS) entry which is preliminary data.</text>
</comment>
<organism evidence="10 11">
    <name type="scientific">Thiopseudomonas alkaliphila</name>
    <dbReference type="NCBI Taxonomy" id="1697053"/>
    <lineage>
        <taxon>Bacteria</taxon>
        <taxon>Pseudomonadati</taxon>
        <taxon>Pseudomonadota</taxon>
        <taxon>Gammaproteobacteria</taxon>
        <taxon>Pseudomonadales</taxon>
        <taxon>Pseudomonadaceae</taxon>
        <taxon>Thiopseudomonas</taxon>
    </lineage>
</organism>
<gene>
    <name evidence="10" type="ORF">HX099_02275</name>
</gene>
<evidence type="ECO:0000256" key="1">
    <source>
        <dbReference type="ARBA" id="ARBA00001938"/>
    </source>
</evidence>
<dbReference type="FunFam" id="4.10.320.10:FF:000002">
    <property type="entry name" value="Dihydrolipoamide acetyltransferase component of pyruvate dehydrogenase complex"/>
    <property type="match status" value="1"/>
</dbReference>
<reference evidence="10" key="2">
    <citation type="journal article" date="2022" name="Sci. Total Environ.">
        <title>Prevalence, transmission, and molecular epidemiology of tet(X)-positive bacteria among humans, animals, and environmental niches in China: An epidemiological, and genomic-based study.</title>
        <authorList>
            <person name="Dong N."/>
            <person name="Zeng Y."/>
            <person name="Cai C."/>
            <person name="Sun C."/>
            <person name="Lu J."/>
            <person name="Liu C."/>
            <person name="Zhou H."/>
            <person name="Sun Q."/>
            <person name="Shu L."/>
            <person name="Wang H."/>
            <person name="Wang Y."/>
            <person name="Wang S."/>
            <person name="Wu C."/>
            <person name="Chan E.W."/>
            <person name="Chen G."/>
            <person name="Shen Z."/>
            <person name="Chen S."/>
            <person name="Zhang R."/>
        </authorList>
    </citation>
    <scope>NUCLEOTIDE SEQUENCE</scope>
    <source>
        <strain evidence="10">DF46-2-2</strain>
    </source>
</reference>
<dbReference type="SUPFAM" id="SSF51230">
    <property type="entry name" value="Single hybrid motif"/>
    <property type="match status" value="1"/>
</dbReference>
<evidence type="ECO:0000259" key="8">
    <source>
        <dbReference type="PROSITE" id="PS50968"/>
    </source>
</evidence>
<sequence>MNVDFILPDIGEGIVECEVLKWYIQEGEMVKEDQTVADVMTDKVTVEIPAMHDGIIAKHYYAEGEIAVVGQPLFALTIEGEENSTAATATATATALAESQATHSVIKDMAEASHLKSSSATQQPIAISQSLGEPSAQETQARALATPAVRKIAREQAIDLQQVAGSGKNGRVLKEDLQAFLTQAPETTADITATKPAPITSASGQRTEPLRGIKAAMAKHMADSMRTIPHFTYAEEFDLTELEQLRQALKPDFSAQELRLTLLPFFIKTLAVSLKQFPILNAQLNEPATEITYFDAINIGLAVDTPQGLLVPNIKNVQLKSIVEITQELAQLTEQAKAGKLTSEQLQGGTITLSNIGTIGGTVATPIISKPEVAIFALGKAQYLPRFNAEDQVEKRLLLTLSGSADHRIIDGATLARFVAYWKKLLENPKHLIIHL</sequence>
<protein>
    <recommendedName>
        <fullName evidence="7">Dihydrolipoamide acetyltransferase component of pyruvate dehydrogenase complex</fullName>
        <ecNumber evidence="7">2.3.1.-</ecNumber>
    </recommendedName>
</protein>
<dbReference type="FunFam" id="3.30.559.10:FF:000007">
    <property type="entry name" value="Dihydrolipoamide acetyltransferase component of pyruvate dehydrogenase complex"/>
    <property type="match status" value="1"/>
</dbReference>
<dbReference type="InterPro" id="IPR023213">
    <property type="entry name" value="CAT-like_dom_sf"/>
</dbReference>
<dbReference type="Gene3D" id="2.40.50.100">
    <property type="match status" value="1"/>
</dbReference>
<dbReference type="Gene3D" id="3.30.559.10">
    <property type="entry name" value="Chloramphenicol acetyltransferase-like domain"/>
    <property type="match status" value="1"/>
</dbReference>
<evidence type="ECO:0000256" key="5">
    <source>
        <dbReference type="ARBA" id="ARBA00022823"/>
    </source>
</evidence>
<evidence type="ECO:0000256" key="6">
    <source>
        <dbReference type="ARBA" id="ARBA00023315"/>
    </source>
</evidence>
<feature type="domain" description="Lipoyl-binding" evidence="8">
    <location>
        <begin position="2"/>
        <end position="77"/>
    </location>
</feature>
<dbReference type="PROSITE" id="PS00189">
    <property type="entry name" value="LIPOYL"/>
    <property type="match status" value="1"/>
</dbReference>
<accession>A0AAW7DNR1</accession>
<dbReference type="SUPFAM" id="SSF47005">
    <property type="entry name" value="Peripheral subunit-binding domain of 2-oxo acid dehydrogenase complex"/>
    <property type="match status" value="1"/>
</dbReference>
<reference evidence="10" key="1">
    <citation type="submission" date="2020-06" db="EMBL/GenBank/DDBJ databases">
        <authorList>
            <person name="Dong N."/>
        </authorList>
    </citation>
    <scope>NUCLEOTIDE SEQUENCE</scope>
    <source>
        <strain evidence="10">DF46-2-2</strain>
    </source>
</reference>
<dbReference type="RefSeq" id="WP_286593036.1">
    <property type="nucleotide sequence ID" value="NZ_JACANB010000001.1"/>
</dbReference>
<evidence type="ECO:0000313" key="10">
    <source>
        <dbReference type="EMBL" id="MDM1695496.1"/>
    </source>
</evidence>
<dbReference type="Pfam" id="PF00364">
    <property type="entry name" value="Biotin_lipoyl"/>
    <property type="match status" value="1"/>
</dbReference>
<dbReference type="GO" id="GO:0031405">
    <property type="term" value="F:lipoic acid binding"/>
    <property type="evidence" value="ECO:0007669"/>
    <property type="project" value="TreeGrafter"/>
</dbReference>
<dbReference type="PANTHER" id="PTHR43178">
    <property type="entry name" value="DIHYDROLIPOAMIDE ACETYLTRANSFERASE COMPONENT OF PYRUVATE DEHYDROGENASE COMPLEX"/>
    <property type="match status" value="1"/>
</dbReference>
<comment type="cofactor">
    <cofactor evidence="1 7">
        <name>(R)-lipoate</name>
        <dbReference type="ChEBI" id="CHEBI:83088"/>
    </cofactor>
</comment>
<evidence type="ECO:0000256" key="2">
    <source>
        <dbReference type="ARBA" id="ARBA00007317"/>
    </source>
</evidence>
<dbReference type="EMBL" id="JACANB010000001">
    <property type="protein sequence ID" value="MDM1695496.1"/>
    <property type="molecule type" value="Genomic_DNA"/>
</dbReference>
<feature type="domain" description="Peripheral subunit-binding (PSBD)" evidence="9">
    <location>
        <begin position="144"/>
        <end position="181"/>
    </location>
</feature>
<dbReference type="PROSITE" id="PS50968">
    <property type="entry name" value="BIOTINYL_LIPOYL"/>
    <property type="match status" value="1"/>
</dbReference>
<dbReference type="Pfam" id="PF02817">
    <property type="entry name" value="E3_binding"/>
    <property type="match status" value="1"/>
</dbReference>
<dbReference type="InterPro" id="IPR003016">
    <property type="entry name" value="2-oxoA_DH_lipoyl-BS"/>
</dbReference>
<comment type="similarity">
    <text evidence="2 7">Belongs to the 2-oxoacid dehydrogenase family.</text>
</comment>
<dbReference type="InterPro" id="IPR000089">
    <property type="entry name" value="Biotin_lipoyl"/>
</dbReference>
<keyword evidence="5 7" id="KW-0450">Lipoyl</keyword>